<dbReference type="VEuPathDB" id="FungiDB:P170DRAFT_483741"/>
<comment type="caution">
    <text evidence="1">The sequence shown here is derived from an EMBL/GenBank/DDBJ whole genome shotgun (WGS) entry which is preliminary data.</text>
</comment>
<dbReference type="GeneID" id="36561607"/>
<accession>A0A2I2GQ04</accession>
<dbReference type="OrthoDB" id="4156714at2759"/>
<evidence type="ECO:0000313" key="1">
    <source>
        <dbReference type="EMBL" id="PLB54954.1"/>
    </source>
</evidence>
<gene>
    <name evidence="1" type="ORF">P170DRAFT_483741</name>
</gene>
<dbReference type="EMBL" id="MSFO01000001">
    <property type="protein sequence ID" value="PLB54954.1"/>
    <property type="molecule type" value="Genomic_DNA"/>
</dbReference>
<keyword evidence="2" id="KW-1185">Reference proteome</keyword>
<name>A0A2I2GQ04_9EURO</name>
<evidence type="ECO:0000313" key="2">
    <source>
        <dbReference type="Proteomes" id="UP000234275"/>
    </source>
</evidence>
<reference evidence="1 2" key="1">
    <citation type="submission" date="2016-12" db="EMBL/GenBank/DDBJ databases">
        <title>The genomes of Aspergillus section Nigri reveals drivers in fungal speciation.</title>
        <authorList>
            <consortium name="DOE Joint Genome Institute"/>
            <person name="Vesth T.C."/>
            <person name="Nybo J."/>
            <person name="Theobald S."/>
            <person name="Brandl J."/>
            <person name="Frisvad J.C."/>
            <person name="Nielsen K.F."/>
            <person name="Lyhne E.K."/>
            <person name="Kogle M.E."/>
            <person name="Kuo A."/>
            <person name="Riley R."/>
            <person name="Clum A."/>
            <person name="Nolan M."/>
            <person name="Lipzen A."/>
            <person name="Salamov A."/>
            <person name="Henrissat B."/>
            <person name="Wiebenga A."/>
            <person name="De Vries R.P."/>
            <person name="Grigoriev I.V."/>
            <person name="Mortensen U.H."/>
            <person name="Andersen M.R."/>
            <person name="Baker S.E."/>
        </authorList>
    </citation>
    <scope>NUCLEOTIDE SEQUENCE [LARGE SCALE GENOMIC DNA]</scope>
    <source>
        <strain evidence="1 2">IBT 23096</strain>
    </source>
</reference>
<dbReference type="RefSeq" id="XP_024710256.1">
    <property type="nucleotide sequence ID" value="XM_024853909.1"/>
</dbReference>
<proteinExistence type="predicted"/>
<dbReference type="STRING" id="1392250.A0A2I2GQ04"/>
<dbReference type="Proteomes" id="UP000234275">
    <property type="component" value="Unassembled WGS sequence"/>
</dbReference>
<organism evidence="1 2">
    <name type="scientific">Aspergillus steynii IBT 23096</name>
    <dbReference type="NCBI Taxonomy" id="1392250"/>
    <lineage>
        <taxon>Eukaryota</taxon>
        <taxon>Fungi</taxon>
        <taxon>Dikarya</taxon>
        <taxon>Ascomycota</taxon>
        <taxon>Pezizomycotina</taxon>
        <taxon>Eurotiomycetes</taxon>
        <taxon>Eurotiomycetidae</taxon>
        <taxon>Eurotiales</taxon>
        <taxon>Aspergillaceae</taxon>
        <taxon>Aspergillus</taxon>
        <taxon>Aspergillus subgen. Circumdati</taxon>
    </lineage>
</organism>
<sequence length="344" mass="39768">MSISRVGYNPHPDMVTRNYGQLSSDIKNWTDRYVCEEMPSLSEEQKQKIIESLETYCIQESWDTIQSLLSPLSREHFHLGLCEAMINKWLFTHFLDRTFWFLDGKRDETDEIGDPLFSERLQYLYQRYYHASPVNAVWWKMVTLGLANLKKDSTPKCPRDNEFGDENRKRQADMAESLANQLLSDSLFQLFLSDLPDEEEETMRRDFLITIFKSGAEHLTAHEVTLGGQVKVHQLPELEKFDPSTGLMFSGLVHGRERKDTPPVIPKPHGRVILVLRPGVYRYDLPNKFVPYDRHVSLVELPTDADSYLLCKAEVVVEAAQASPSDANQADPNDQDVWFARDCY</sequence>
<dbReference type="AlphaFoldDB" id="A0A2I2GQ04"/>
<protein>
    <submittedName>
        <fullName evidence="1">Uncharacterized protein</fullName>
    </submittedName>
</protein>